<evidence type="ECO:0000256" key="11">
    <source>
        <dbReference type="SAM" id="Phobius"/>
    </source>
</evidence>
<dbReference type="Gene3D" id="3.30.565.10">
    <property type="entry name" value="Histidine kinase-like ATPase, C-terminal domain"/>
    <property type="match status" value="1"/>
</dbReference>
<evidence type="ECO:0000256" key="6">
    <source>
        <dbReference type="ARBA" id="ARBA00022692"/>
    </source>
</evidence>
<evidence type="ECO:0000256" key="3">
    <source>
        <dbReference type="ARBA" id="ARBA00012438"/>
    </source>
</evidence>
<comment type="catalytic activity">
    <reaction evidence="1">
        <text>ATP + protein L-histidine = ADP + protein N-phospho-L-histidine.</text>
        <dbReference type="EC" id="2.7.13.3"/>
    </reaction>
</comment>
<dbReference type="SUPFAM" id="SSF158472">
    <property type="entry name" value="HAMP domain-like"/>
    <property type="match status" value="1"/>
</dbReference>
<dbReference type="GO" id="GO:0016301">
    <property type="term" value="F:kinase activity"/>
    <property type="evidence" value="ECO:0007669"/>
    <property type="project" value="UniProtKB-KW"/>
</dbReference>
<keyword evidence="15" id="KW-1185">Reference proteome</keyword>
<evidence type="ECO:0000259" key="13">
    <source>
        <dbReference type="PROSITE" id="PS50885"/>
    </source>
</evidence>
<comment type="caution">
    <text evidence="14">The sequence shown here is derived from an EMBL/GenBank/DDBJ whole genome shotgun (WGS) entry which is preliminary data.</text>
</comment>
<dbReference type="InterPro" id="IPR005467">
    <property type="entry name" value="His_kinase_dom"/>
</dbReference>
<dbReference type="InterPro" id="IPR036890">
    <property type="entry name" value="HATPase_C_sf"/>
</dbReference>
<evidence type="ECO:0000256" key="1">
    <source>
        <dbReference type="ARBA" id="ARBA00000085"/>
    </source>
</evidence>
<evidence type="ECO:0000256" key="9">
    <source>
        <dbReference type="ARBA" id="ARBA00023012"/>
    </source>
</evidence>
<dbReference type="SMART" id="SM00304">
    <property type="entry name" value="HAMP"/>
    <property type="match status" value="1"/>
</dbReference>
<dbReference type="EC" id="2.7.13.3" evidence="3"/>
<keyword evidence="4" id="KW-0597">Phosphoprotein</keyword>
<organism evidence="14 15">
    <name type="scientific">Phytohabitans aurantiacus</name>
    <dbReference type="NCBI Taxonomy" id="3016789"/>
    <lineage>
        <taxon>Bacteria</taxon>
        <taxon>Bacillati</taxon>
        <taxon>Actinomycetota</taxon>
        <taxon>Actinomycetes</taxon>
        <taxon>Micromonosporales</taxon>
        <taxon>Micromonosporaceae</taxon>
    </lineage>
</organism>
<accession>A0ABQ5QSL4</accession>
<dbReference type="SMART" id="SM00388">
    <property type="entry name" value="HisKA"/>
    <property type="match status" value="1"/>
</dbReference>
<protein>
    <recommendedName>
        <fullName evidence="3">histidine kinase</fullName>
        <ecNumber evidence="3">2.7.13.3</ecNumber>
    </recommendedName>
</protein>
<evidence type="ECO:0000256" key="2">
    <source>
        <dbReference type="ARBA" id="ARBA00004236"/>
    </source>
</evidence>
<dbReference type="PANTHER" id="PTHR45436">
    <property type="entry name" value="SENSOR HISTIDINE KINASE YKOH"/>
    <property type="match status" value="1"/>
</dbReference>
<dbReference type="InterPro" id="IPR004358">
    <property type="entry name" value="Sig_transdc_His_kin-like_C"/>
</dbReference>
<sequence length="511" mass="54824">MKRLLRRTPLRVKLVTAVLALVTVALAVISVTSAFALQYYLTARIDGQLNDTSALLRDADPEVLADNLPMLVLPSENVLAFSAPGKWEVIKYVYLDKDLLPKLPDSKEDALTRANKHYTTTSMNGKLEWRVLVTARPDGRALVVAQSMSDVDSAVKRLIWIDALVGTAVLLLLATLGAAIVQTSLGPLLEIERTAGAIAGGDLSRRLPEPEPGAEIPETELGRLSRALNAMLTQIEAAFTARAASESAARAAETAARDAAFAAQASEARARRSEERMRQFVADASHELRTPLTTIRGFAELYRQGAANSPEETARLLRRIEDEASRMGLLVEDLLLLARLDRERPVELAPVELRVLAAETVQAARAVAPERTIELETASGAGHLVVLGDDGRLRQVLGNLVTNALTHTPPDTSVTVRLSTEPGERAVIEVADSGPGLSPEQADRVFERFYRADAARTRRADGVTGTGLGLAIVAALVAAHNGTVEVDSAPGKGATFRVRLPLAPVVPVDDD</sequence>
<dbReference type="CDD" id="cd06225">
    <property type="entry name" value="HAMP"/>
    <property type="match status" value="1"/>
</dbReference>
<keyword evidence="8 11" id="KW-1133">Transmembrane helix</keyword>
<dbReference type="InterPro" id="IPR036097">
    <property type="entry name" value="HisK_dim/P_sf"/>
</dbReference>
<dbReference type="CDD" id="cd00075">
    <property type="entry name" value="HATPase"/>
    <property type="match status" value="1"/>
</dbReference>
<dbReference type="InterPro" id="IPR003660">
    <property type="entry name" value="HAMP_dom"/>
</dbReference>
<evidence type="ECO:0000256" key="8">
    <source>
        <dbReference type="ARBA" id="ARBA00022989"/>
    </source>
</evidence>
<dbReference type="CDD" id="cd00082">
    <property type="entry name" value="HisKA"/>
    <property type="match status" value="1"/>
</dbReference>
<dbReference type="SUPFAM" id="SSF47384">
    <property type="entry name" value="Homodimeric domain of signal transducing histidine kinase"/>
    <property type="match status" value="1"/>
</dbReference>
<evidence type="ECO:0000256" key="10">
    <source>
        <dbReference type="ARBA" id="ARBA00023136"/>
    </source>
</evidence>
<evidence type="ECO:0000256" key="7">
    <source>
        <dbReference type="ARBA" id="ARBA00022777"/>
    </source>
</evidence>
<evidence type="ECO:0000256" key="4">
    <source>
        <dbReference type="ARBA" id="ARBA00022553"/>
    </source>
</evidence>
<proteinExistence type="predicted"/>
<dbReference type="SUPFAM" id="SSF55874">
    <property type="entry name" value="ATPase domain of HSP90 chaperone/DNA topoisomerase II/histidine kinase"/>
    <property type="match status" value="1"/>
</dbReference>
<dbReference type="PROSITE" id="PS50109">
    <property type="entry name" value="HIS_KIN"/>
    <property type="match status" value="1"/>
</dbReference>
<dbReference type="PRINTS" id="PR00344">
    <property type="entry name" value="BCTRLSENSOR"/>
</dbReference>
<keyword evidence="5" id="KW-0808">Transferase</keyword>
<dbReference type="Proteomes" id="UP001144280">
    <property type="component" value="Unassembled WGS sequence"/>
</dbReference>
<evidence type="ECO:0000313" key="14">
    <source>
        <dbReference type="EMBL" id="GLH97219.1"/>
    </source>
</evidence>
<keyword evidence="10 11" id="KW-0472">Membrane</keyword>
<feature type="domain" description="Histidine kinase" evidence="12">
    <location>
        <begin position="283"/>
        <end position="504"/>
    </location>
</feature>
<dbReference type="EMBL" id="BSDI01000009">
    <property type="protein sequence ID" value="GLH97219.1"/>
    <property type="molecule type" value="Genomic_DNA"/>
</dbReference>
<dbReference type="SMART" id="SM00387">
    <property type="entry name" value="HATPase_c"/>
    <property type="match status" value="1"/>
</dbReference>
<keyword evidence="6 11" id="KW-0812">Transmembrane</keyword>
<dbReference type="InterPro" id="IPR003661">
    <property type="entry name" value="HisK_dim/P_dom"/>
</dbReference>
<dbReference type="Gene3D" id="6.10.340.10">
    <property type="match status" value="1"/>
</dbReference>
<dbReference type="Pfam" id="PF00512">
    <property type="entry name" value="HisKA"/>
    <property type="match status" value="1"/>
</dbReference>
<evidence type="ECO:0000259" key="12">
    <source>
        <dbReference type="PROSITE" id="PS50109"/>
    </source>
</evidence>
<gene>
    <name evidence="14" type="ORF">Pa4123_24940</name>
</gene>
<dbReference type="InterPro" id="IPR050428">
    <property type="entry name" value="TCS_sensor_his_kinase"/>
</dbReference>
<dbReference type="InterPro" id="IPR003594">
    <property type="entry name" value="HATPase_dom"/>
</dbReference>
<dbReference type="Gene3D" id="1.10.287.130">
    <property type="match status" value="1"/>
</dbReference>
<dbReference type="PANTHER" id="PTHR45436:SF5">
    <property type="entry name" value="SENSOR HISTIDINE KINASE TRCS"/>
    <property type="match status" value="1"/>
</dbReference>
<reference evidence="14" key="1">
    <citation type="submission" date="2022-12" db="EMBL/GenBank/DDBJ databases">
        <title>New Phytohabitans aurantiacus sp. RD004123 nov., an actinomycete isolated from soil.</title>
        <authorList>
            <person name="Triningsih D.W."/>
            <person name="Harunari E."/>
            <person name="Igarashi Y."/>
        </authorList>
    </citation>
    <scope>NUCLEOTIDE SEQUENCE</scope>
    <source>
        <strain evidence="14">RD004123</strain>
    </source>
</reference>
<dbReference type="Pfam" id="PF02518">
    <property type="entry name" value="HATPase_c"/>
    <property type="match status" value="1"/>
</dbReference>
<keyword evidence="9" id="KW-0902">Two-component regulatory system</keyword>
<evidence type="ECO:0000313" key="15">
    <source>
        <dbReference type="Proteomes" id="UP001144280"/>
    </source>
</evidence>
<evidence type="ECO:0000256" key="5">
    <source>
        <dbReference type="ARBA" id="ARBA00022679"/>
    </source>
</evidence>
<dbReference type="Pfam" id="PF00672">
    <property type="entry name" value="HAMP"/>
    <property type="match status" value="1"/>
</dbReference>
<dbReference type="PROSITE" id="PS50885">
    <property type="entry name" value="HAMP"/>
    <property type="match status" value="1"/>
</dbReference>
<feature type="transmembrane region" description="Helical" evidence="11">
    <location>
        <begin position="158"/>
        <end position="181"/>
    </location>
</feature>
<name>A0ABQ5QSL4_9ACTN</name>
<keyword evidence="7 14" id="KW-0418">Kinase</keyword>
<comment type="subcellular location">
    <subcellularLocation>
        <location evidence="2">Cell membrane</location>
    </subcellularLocation>
</comment>
<feature type="domain" description="HAMP" evidence="13">
    <location>
        <begin position="182"/>
        <end position="240"/>
    </location>
</feature>